<feature type="region of interest" description="Disordered" evidence="1">
    <location>
        <begin position="1"/>
        <end position="25"/>
    </location>
</feature>
<evidence type="ECO:0000313" key="2">
    <source>
        <dbReference type="EMBL" id="EYU17908.1"/>
    </source>
</evidence>
<evidence type="ECO:0000256" key="1">
    <source>
        <dbReference type="SAM" id="MobiDB-lite"/>
    </source>
</evidence>
<accession>A0A022PSV6</accession>
<keyword evidence="3" id="KW-1185">Reference proteome</keyword>
<dbReference type="PhylomeDB" id="A0A022PSV6"/>
<protein>
    <submittedName>
        <fullName evidence="2">Uncharacterized protein</fullName>
    </submittedName>
</protein>
<dbReference type="Proteomes" id="UP000030748">
    <property type="component" value="Unassembled WGS sequence"/>
</dbReference>
<name>A0A022PSV6_ERYGU</name>
<dbReference type="eggNOG" id="ENOG502S478">
    <property type="taxonomic scope" value="Eukaryota"/>
</dbReference>
<sequence>MRQRELLDFRTPQHPSMGKNNWGGGASPLLARNLPKESLDQRYLRLNAVRDRDRVFSLATIEDEIFSYHPTTTSTTIGDEIFTSFVSCKTEDKGAPTRHQRGLLWKLTWRPYKRRVSTLGSISGGSKWFPKLNSKKRWPNGWC</sequence>
<proteinExistence type="predicted"/>
<organism evidence="2 3">
    <name type="scientific">Erythranthe guttata</name>
    <name type="common">Yellow monkey flower</name>
    <name type="synonym">Mimulus guttatus</name>
    <dbReference type="NCBI Taxonomy" id="4155"/>
    <lineage>
        <taxon>Eukaryota</taxon>
        <taxon>Viridiplantae</taxon>
        <taxon>Streptophyta</taxon>
        <taxon>Embryophyta</taxon>
        <taxon>Tracheophyta</taxon>
        <taxon>Spermatophyta</taxon>
        <taxon>Magnoliopsida</taxon>
        <taxon>eudicotyledons</taxon>
        <taxon>Gunneridae</taxon>
        <taxon>Pentapetalae</taxon>
        <taxon>asterids</taxon>
        <taxon>lamiids</taxon>
        <taxon>Lamiales</taxon>
        <taxon>Phrymaceae</taxon>
        <taxon>Erythranthe</taxon>
    </lineage>
</organism>
<dbReference type="AlphaFoldDB" id="A0A022PSV6"/>
<reference evidence="2 3" key="1">
    <citation type="journal article" date="2013" name="Proc. Natl. Acad. Sci. U.S.A.">
        <title>Fine-scale variation in meiotic recombination in Mimulus inferred from population shotgun sequencing.</title>
        <authorList>
            <person name="Hellsten U."/>
            <person name="Wright K.M."/>
            <person name="Jenkins J."/>
            <person name="Shu S."/>
            <person name="Yuan Y."/>
            <person name="Wessler S.R."/>
            <person name="Schmutz J."/>
            <person name="Willis J.H."/>
            <person name="Rokhsar D.S."/>
        </authorList>
    </citation>
    <scope>NUCLEOTIDE SEQUENCE [LARGE SCALE GENOMIC DNA]</scope>
    <source>
        <strain evidence="3">cv. DUN x IM62</strain>
    </source>
</reference>
<dbReference type="EMBL" id="KI632344">
    <property type="protein sequence ID" value="EYU17908.1"/>
    <property type="molecule type" value="Genomic_DNA"/>
</dbReference>
<evidence type="ECO:0000313" key="3">
    <source>
        <dbReference type="Proteomes" id="UP000030748"/>
    </source>
</evidence>
<gene>
    <name evidence="2" type="ORF">MIMGU_mgv1a021936mg</name>
</gene>